<keyword evidence="3" id="KW-1185">Reference proteome</keyword>
<sequence length="141" mass="14363">MCDVALRVCLDCTARFAVGAPWCPHCGSERHVEQHEAEALGVQEGGVIEEDSMPKISRHGGASIADEATDVQDGEGVSAGTDSSTSSGKASTSPEPSEKQGRSRARKTASRSGRARTDSSTAPTTDGGPEAGTSATDSADA</sequence>
<gene>
    <name evidence="2" type="ORF">Srubr_02760</name>
</gene>
<name>A0ABQ3R3L3_STRRR</name>
<dbReference type="EMBL" id="BNEA01000001">
    <property type="protein sequence ID" value="GHI50430.1"/>
    <property type="molecule type" value="Genomic_DNA"/>
</dbReference>
<accession>A0ABQ3R3L3</accession>
<evidence type="ECO:0008006" key="4">
    <source>
        <dbReference type="Google" id="ProtNLM"/>
    </source>
</evidence>
<protein>
    <recommendedName>
        <fullName evidence="4">C2H2-type domain-containing protein</fullName>
    </recommendedName>
</protein>
<dbReference type="Proteomes" id="UP000646738">
    <property type="component" value="Unassembled WGS sequence"/>
</dbReference>
<organism evidence="2 3">
    <name type="scientific">Streptomyces rubradiris</name>
    <name type="common">Streptomyces achromogenes subsp. rubradiris</name>
    <dbReference type="NCBI Taxonomy" id="285531"/>
    <lineage>
        <taxon>Bacteria</taxon>
        <taxon>Bacillati</taxon>
        <taxon>Actinomycetota</taxon>
        <taxon>Actinomycetes</taxon>
        <taxon>Kitasatosporales</taxon>
        <taxon>Streptomycetaceae</taxon>
        <taxon>Streptomyces</taxon>
    </lineage>
</organism>
<evidence type="ECO:0000313" key="3">
    <source>
        <dbReference type="Proteomes" id="UP000646738"/>
    </source>
</evidence>
<feature type="region of interest" description="Disordered" evidence="1">
    <location>
        <begin position="35"/>
        <end position="141"/>
    </location>
</feature>
<evidence type="ECO:0000313" key="2">
    <source>
        <dbReference type="EMBL" id="GHI50430.1"/>
    </source>
</evidence>
<proteinExistence type="predicted"/>
<evidence type="ECO:0000256" key="1">
    <source>
        <dbReference type="SAM" id="MobiDB-lite"/>
    </source>
</evidence>
<comment type="caution">
    <text evidence="2">The sequence shown here is derived from an EMBL/GenBank/DDBJ whole genome shotgun (WGS) entry which is preliminary data.</text>
</comment>
<reference evidence="3" key="1">
    <citation type="submission" date="2023-07" db="EMBL/GenBank/DDBJ databases">
        <title>Whole genome shotgun sequence of Streptomyces achromogenes subsp. rubradiris NBRC 14000.</title>
        <authorList>
            <person name="Komaki H."/>
            <person name="Tamura T."/>
        </authorList>
    </citation>
    <scope>NUCLEOTIDE SEQUENCE [LARGE SCALE GENOMIC DNA]</scope>
    <source>
        <strain evidence="3">NBRC 14000</strain>
    </source>
</reference>
<feature type="compositionally biased region" description="Low complexity" evidence="1">
    <location>
        <begin position="78"/>
        <end position="93"/>
    </location>
</feature>